<dbReference type="Pfam" id="PF00072">
    <property type="entry name" value="Response_reg"/>
    <property type="match status" value="1"/>
</dbReference>
<evidence type="ECO:0000259" key="5">
    <source>
        <dbReference type="PROSITE" id="PS50110"/>
    </source>
</evidence>
<keyword evidence="2 6" id="KW-0238">DNA-binding</keyword>
<dbReference type="CDD" id="cd17535">
    <property type="entry name" value="REC_NarL-like"/>
    <property type="match status" value="1"/>
</dbReference>
<dbReference type="SMART" id="SM00421">
    <property type="entry name" value="HTH_LUXR"/>
    <property type="match status" value="1"/>
</dbReference>
<dbReference type="InterPro" id="IPR039420">
    <property type="entry name" value="WalR-like"/>
</dbReference>
<dbReference type="GO" id="GO:0003677">
    <property type="term" value="F:DNA binding"/>
    <property type="evidence" value="ECO:0007669"/>
    <property type="project" value="UniProtKB-KW"/>
</dbReference>
<dbReference type="PANTHER" id="PTHR43214:SF43">
    <property type="entry name" value="TWO-COMPONENT RESPONSE REGULATOR"/>
    <property type="match status" value="1"/>
</dbReference>
<organism evidence="6 7">
    <name type="scientific">Sphingobacterium cellulitidis</name>
    <dbReference type="NCBI Taxonomy" id="1768011"/>
    <lineage>
        <taxon>Bacteria</taxon>
        <taxon>Pseudomonadati</taxon>
        <taxon>Bacteroidota</taxon>
        <taxon>Sphingobacteriia</taxon>
        <taxon>Sphingobacteriales</taxon>
        <taxon>Sphingobacteriaceae</taxon>
        <taxon>Sphingobacterium</taxon>
    </lineage>
</organism>
<protein>
    <submittedName>
        <fullName evidence="6">DNA-binding response regulator</fullName>
    </submittedName>
</protein>
<dbReference type="InterPro" id="IPR016032">
    <property type="entry name" value="Sig_transdc_resp-reg_C-effctor"/>
</dbReference>
<dbReference type="PROSITE" id="PS50043">
    <property type="entry name" value="HTH_LUXR_2"/>
    <property type="match status" value="1"/>
</dbReference>
<dbReference type="PROSITE" id="PS50110">
    <property type="entry name" value="RESPONSE_REGULATORY"/>
    <property type="match status" value="1"/>
</dbReference>
<dbReference type="InterPro" id="IPR001789">
    <property type="entry name" value="Sig_transdc_resp-reg_receiver"/>
</dbReference>
<accession>A0A8H9FZK3</accession>
<name>A0A8H9FZK3_9SPHI</name>
<evidence type="ECO:0000313" key="6">
    <source>
        <dbReference type="EMBL" id="GGE15298.1"/>
    </source>
</evidence>
<dbReference type="InterPro" id="IPR058245">
    <property type="entry name" value="NreC/VraR/RcsB-like_REC"/>
</dbReference>
<feature type="domain" description="Response regulatory" evidence="5">
    <location>
        <begin position="3"/>
        <end position="119"/>
    </location>
</feature>
<reference evidence="6" key="1">
    <citation type="journal article" date="2014" name="Int. J. Syst. Evol. Microbiol.">
        <title>Complete genome sequence of Corynebacterium casei LMG S-19264T (=DSM 44701T), isolated from a smear-ripened cheese.</title>
        <authorList>
            <consortium name="US DOE Joint Genome Institute (JGI-PGF)"/>
            <person name="Walter F."/>
            <person name="Albersmeier A."/>
            <person name="Kalinowski J."/>
            <person name="Ruckert C."/>
        </authorList>
    </citation>
    <scope>NUCLEOTIDE SEQUENCE</scope>
    <source>
        <strain evidence="6">CGMCC 1.15966</strain>
    </source>
</reference>
<evidence type="ECO:0000313" key="7">
    <source>
        <dbReference type="Proteomes" id="UP000614460"/>
    </source>
</evidence>
<feature type="domain" description="HTH luxR-type" evidence="4">
    <location>
        <begin position="140"/>
        <end position="205"/>
    </location>
</feature>
<evidence type="ECO:0000259" key="4">
    <source>
        <dbReference type="PROSITE" id="PS50043"/>
    </source>
</evidence>
<evidence type="ECO:0000256" key="3">
    <source>
        <dbReference type="PROSITE-ProRule" id="PRU00169"/>
    </source>
</evidence>
<dbReference type="GO" id="GO:0006355">
    <property type="term" value="P:regulation of DNA-templated transcription"/>
    <property type="evidence" value="ECO:0007669"/>
    <property type="project" value="InterPro"/>
</dbReference>
<dbReference type="SMART" id="SM00448">
    <property type="entry name" value="REC"/>
    <property type="match status" value="1"/>
</dbReference>
<dbReference type="RefSeq" id="WP_182498866.1">
    <property type="nucleotide sequence ID" value="NZ_BMKM01000002.1"/>
</dbReference>
<comment type="caution">
    <text evidence="6">The sequence shown here is derived from an EMBL/GenBank/DDBJ whole genome shotgun (WGS) entry which is preliminary data.</text>
</comment>
<proteinExistence type="predicted"/>
<dbReference type="PRINTS" id="PR00038">
    <property type="entry name" value="HTHLUXR"/>
</dbReference>
<dbReference type="InterPro" id="IPR011006">
    <property type="entry name" value="CheY-like_superfamily"/>
</dbReference>
<gene>
    <name evidence="6" type="ORF">GCM10011516_11350</name>
</gene>
<dbReference type="SUPFAM" id="SSF52172">
    <property type="entry name" value="CheY-like"/>
    <property type="match status" value="1"/>
</dbReference>
<dbReference type="PROSITE" id="PS00622">
    <property type="entry name" value="HTH_LUXR_1"/>
    <property type="match status" value="1"/>
</dbReference>
<dbReference type="AlphaFoldDB" id="A0A8H9FZK3"/>
<keyword evidence="7" id="KW-1185">Reference proteome</keyword>
<evidence type="ECO:0000256" key="1">
    <source>
        <dbReference type="ARBA" id="ARBA00022553"/>
    </source>
</evidence>
<dbReference type="EMBL" id="BMKM01000002">
    <property type="protein sequence ID" value="GGE15298.1"/>
    <property type="molecule type" value="Genomic_DNA"/>
</dbReference>
<evidence type="ECO:0000256" key="2">
    <source>
        <dbReference type="ARBA" id="ARBA00023125"/>
    </source>
</evidence>
<feature type="modified residue" description="4-aspartylphosphate" evidence="3">
    <location>
        <position position="54"/>
    </location>
</feature>
<dbReference type="PANTHER" id="PTHR43214">
    <property type="entry name" value="TWO-COMPONENT RESPONSE REGULATOR"/>
    <property type="match status" value="1"/>
</dbReference>
<dbReference type="SUPFAM" id="SSF46894">
    <property type="entry name" value="C-terminal effector domain of the bipartite response regulators"/>
    <property type="match status" value="1"/>
</dbReference>
<dbReference type="CDD" id="cd06170">
    <property type="entry name" value="LuxR_C_like"/>
    <property type="match status" value="1"/>
</dbReference>
<reference evidence="6" key="2">
    <citation type="submission" date="2020-09" db="EMBL/GenBank/DDBJ databases">
        <authorList>
            <person name="Sun Q."/>
            <person name="Zhou Y."/>
        </authorList>
    </citation>
    <scope>NUCLEOTIDE SEQUENCE</scope>
    <source>
        <strain evidence="6">CGMCC 1.15966</strain>
    </source>
</reference>
<dbReference type="InterPro" id="IPR000792">
    <property type="entry name" value="Tscrpt_reg_LuxR_C"/>
</dbReference>
<keyword evidence="1 3" id="KW-0597">Phosphoprotein</keyword>
<dbReference type="Gene3D" id="3.40.50.2300">
    <property type="match status" value="1"/>
</dbReference>
<sequence>MIRTIICDDHPLITQGLRSYLASHDEIQIIGASSTAIDLKNILSEEEIDVLLLDIQLPDGNGVEICAEINQEYPHIKVLGLSNLDDRHVILRMLNAGASGYLLKSAAMDEIVKAILHIYAGGVYLDQNAQKSLGSSQVNLAEEFPPITRREKEIIKYLAQGLSSVQIAEKMFVSPFTVDTHRRNLLQKFNVNKTVNLLQKIKDLGLED</sequence>
<dbReference type="Proteomes" id="UP000614460">
    <property type="component" value="Unassembled WGS sequence"/>
</dbReference>
<dbReference type="Pfam" id="PF00196">
    <property type="entry name" value="GerE"/>
    <property type="match status" value="1"/>
</dbReference>
<dbReference type="GO" id="GO:0000160">
    <property type="term" value="P:phosphorelay signal transduction system"/>
    <property type="evidence" value="ECO:0007669"/>
    <property type="project" value="InterPro"/>
</dbReference>